<evidence type="ECO:0000256" key="2">
    <source>
        <dbReference type="ARBA" id="ARBA00022692"/>
    </source>
</evidence>
<dbReference type="GO" id="GO:0016020">
    <property type="term" value="C:membrane"/>
    <property type="evidence" value="ECO:0007669"/>
    <property type="project" value="UniProtKB-SubCell"/>
</dbReference>
<feature type="transmembrane region" description="Helical" evidence="6">
    <location>
        <begin position="9"/>
        <end position="32"/>
    </location>
</feature>
<protein>
    <recommendedName>
        <fullName evidence="7">G-protein coupled receptors family 1 profile domain-containing protein</fullName>
    </recommendedName>
</protein>
<dbReference type="AlphaFoldDB" id="A0A8T2ILS4"/>
<dbReference type="PROSITE" id="PS50262">
    <property type="entry name" value="G_PROTEIN_RECEP_F1_2"/>
    <property type="match status" value="1"/>
</dbReference>
<dbReference type="InterPro" id="IPR000725">
    <property type="entry name" value="Olfact_rcpt"/>
</dbReference>
<gene>
    <name evidence="8" type="ORF">GDO86_020006</name>
</gene>
<reference evidence="8" key="1">
    <citation type="thesis" date="2020" institute="ProQuest LLC" country="789 East Eisenhower Parkway, Ann Arbor, MI, USA">
        <title>Comparative Genomics and Chromosome Evolution.</title>
        <authorList>
            <person name="Mudd A.B."/>
        </authorList>
    </citation>
    <scope>NUCLEOTIDE SEQUENCE</scope>
    <source>
        <strain evidence="8">Female2</strain>
        <tissue evidence="8">Blood</tissue>
    </source>
</reference>
<dbReference type="OrthoDB" id="5967130at2759"/>
<accession>A0A8T2ILS4</accession>
<evidence type="ECO:0000256" key="1">
    <source>
        <dbReference type="ARBA" id="ARBA00004141"/>
    </source>
</evidence>
<keyword evidence="4 6" id="KW-0472">Membrane</keyword>
<evidence type="ECO:0000313" key="9">
    <source>
        <dbReference type="Proteomes" id="UP000812440"/>
    </source>
</evidence>
<feature type="transmembrane region" description="Helical" evidence="6">
    <location>
        <begin position="44"/>
        <end position="62"/>
    </location>
</feature>
<evidence type="ECO:0000256" key="6">
    <source>
        <dbReference type="SAM" id="Phobius"/>
    </source>
</evidence>
<name>A0A8T2ILS4_9PIPI</name>
<evidence type="ECO:0000256" key="3">
    <source>
        <dbReference type="ARBA" id="ARBA00022989"/>
    </source>
</evidence>
<evidence type="ECO:0000259" key="7">
    <source>
        <dbReference type="PROSITE" id="PS50262"/>
    </source>
</evidence>
<keyword evidence="5" id="KW-0807">Transducer</keyword>
<dbReference type="GO" id="GO:0004984">
    <property type="term" value="F:olfactory receptor activity"/>
    <property type="evidence" value="ECO:0007669"/>
    <property type="project" value="InterPro"/>
</dbReference>
<dbReference type="EMBL" id="JAACNH010000072">
    <property type="protein sequence ID" value="KAG8431768.1"/>
    <property type="molecule type" value="Genomic_DNA"/>
</dbReference>
<dbReference type="Proteomes" id="UP000812440">
    <property type="component" value="Unassembled WGS sequence"/>
</dbReference>
<feature type="transmembrane region" description="Helical" evidence="6">
    <location>
        <begin position="82"/>
        <end position="104"/>
    </location>
</feature>
<keyword evidence="3 6" id="KW-1133">Transmembrane helix</keyword>
<keyword evidence="2 6" id="KW-0812">Transmembrane</keyword>
<feature type="transmembrane region" description="Helical" evidence="6">
    <location>
        <begin position="124"/>
        <end position="146"/>
    </location>
</feature>
<dbReference type="PANTHER" id="PTHR26451:SF1004">
    <property type="entry name" value="OLFACTORY RECEPTOR 6N1"/>
    <property type="match status" value="1"/>
</dbReference>
<evidence type="ECO:0000256" key="4">
    <source>
        <dbReference type="ARBA" id="ARBA00023136"/>
    </source>
</evidence>
<dbReference type="Gene3D" id="1.20.1070.10">
    <property type="entry name" value="Rhodopsin 7-helix transmembrane proteins"/>
    <property type="match status" value="1"/>
</dbReference>
<keyword evidence="9" id="KW-1185">Reference proteome</keyword>
<feature type="domain" description="G-protein coupled receptors family 1 profile" evidence="7">
    <location>
        <begin position="25"/>
        <end position="204"/>
    </location>
</feature>
<dbReference type="InterPro" id="IPR017452">
    <property type="entry name" value="GPCR_Rhodpsn_7TM"/>
</dbReference>
<comment type="caution">
    <text evidence="8">The sequence shown here is derived from an EMBL/GenBank/DDBJ whole genome shotgun (WGS) entry which is preliminary data.</text>
</comment>
<evidence type="ECO:0000256" key="5">
    <source>
        <dbReference type="ARBA" id="ARBA00023224"/>
    </source>
</evidence>
<dbReference type="GO" id="GO:0007186">
    <property type="term" value="P:G protein-coupled receptor signaling pathway"/>
    <property type="evidence" value="ECO:0007669"/>
    <property type="project" value="InterPro"/>
</dbReference>
<feature type="transmembrane region" description="Helical" evidence="6">
    <location>
        <begin position="179"/>
        <end position="202"/>
    </location>
</feature>
<dbReference type="Pfam" id="PF13853">
    <property type="entry name" value="7tm_4"/>
    <property type="match status" value="1"/>
</dbReference>
<comment type="subcellular location">
    <subcellularLocation>
        <location evidence="1">Membrane</location>
        <topology evidence="1">Multi-pass membrane protein</topology>
    </subcellularLocation>
</comment>
<dbReference type="PANTHER" id="PTHR26451">
    <property type="entry name" value="G_PROTEIN_RECEP_F1_2 DOMAIN-CONTAINING PROTEIN"/>
    <property type="match status" value="1"/>
</dbReference>
<dbReference type="SUPFAM" id="SSF81321">
    <property type="entry name" value="Family A G protein-coupled receptor-like"/>
    <property type="match status" value="1"/>
</dbReference>
<evidence type="ECO:0000313" key="8">
    <source>
        <dbReference type="EMBL" id="KAG8431768.1"/>
    </source>
</evidence>
<dbReference type="GO" id="GO:0005549">
    <property type="term" value="F:odorant binding"/>
    <property type="evidence" value="ECO:0007669"/>
    <property type="project" value="TreeGrafter"/>
</dbReference>
<sequence length="248" mass="27613">MVEMEHSRYFYSVLCILTHSITVLSSLVISGVIWSEETLHEPMYILFMLPVLNGVLGSSSILPKLTSDLLTSSNRITRTGCFIQAFCVVAFPVFEITIFTIMAYDTYLAICHPLQYANLMTKVTVIKLIIGSLTYNLVTLLISLFLSARFPFCGNKISGILCDSMVLIRLSCVDNSVNNVYGTVLFSGYIVFCIVLIFHSYLRISLICLDCPSSSTQSASYVSDPLNEFFQYSLLAFYLPSYDTGSGT</sequence>
<organism evidence="8 9">
    <name type="scientific">Hymenochirus boettgeri</name>
    <name type="common">Congo dwarf clawed frog</name>
    <dbReference type="NCBI Taxonomy" id="247094"/>
    <lineage>
        <taxon>Eukaryota</taxon>
        <taxon>Metazoa</taxon>
        <taxon>Chordata</taxon>
        <taxon>Craniata</taxon>
        <taxon>Vertebrata</taxon>
        <taxon>Euteleostomi</taxon>
        <taxon>Amphibia</taxon>
        <taxon>Batrachia</taxon>
        <taxon>Anura</taxon>
        <taxon>Pipoidea</taxon>
        <taxon>Pipidae</taxon>
        <taxon>Pipinae</taxon>
        <taxon>Hymenochirus</taxon>
    </lineage>
</organism>
<dbReference type="InterPro" id="IPR052921">
    <property type="entry name" value="GPCR1_Superfamily_Member"/>
</dbReference>
<proteinExistence type="predicted"/>